<dbReference type="Proteomes" id="UP001341259">
    <property type="component" value="Chromosome"/>
</dbReference>
<feature type="domain" description="DUF7848" evidence="1">
    <location>
        <begin position="24"/>
        <end position="61"/>
    </location>
</feature>
<dbReference type="Pfam" id="PF25232">
    <property type="entry name" value="DUF7848"/>
    <property type="match status" value="1"/>
</dbReference>
<organism evidence="2 3">
    <name type="scientific">Streptomyces violaceus</name>
    <name type="common">Streptomyces venezuelae</name>
    <dbReference type="NCBI Taxonomy" id="1936"/>
    <lineage>
        <taxon>Bacteria</taxon>
        <taxon>Bacillati</taxon>
        <taxon>Actinomycetota</taxon>
        <taxon>Actinomycetes</taxon>
        <taxon>Kitasatosporales</taxon>
        <taxon>Streptomycetaceae</taxon>
        <taxon>Streptomyces</taxon>
    </lineage>
</organism>
<evidence type="ECO:0000259" key="1">
    <source>
        <dbReference type="Pfam" id="PF25232"/>
    </source>
</evidence>
<gene>
    <name evidence="2" type="ORF">OHB29_08250</name>
</gene>
<dbReference type="RefSeq" id="WP_328337386.1">
    <property type="nucleotide sequence ID" value="NZ_CP107906.1"/>
</dbReference>
<keyword evidence="3" id="KW-1185">Reference proteome</keyword>
<sequence length="81" mass="9442">MSDSVYPEVAASIHLKALPTRDLLVCMHCTEGPRLDEETDPVKWAREHTKRRPWHNRYRVEHLTNFSVPVEEPAEHPETTP</sequence>
<protein>
    <recommendedName>
        <fullName evidence="1">DUF7848 domain-containing protein</fullName>
    </recommendedName>
</protein>
<proteinExistence type="predicted"/>
<dbReference type="EMBL" id="CP107906">
    <property type="protein sequence ID" value="WUG93019.1"/>
    <property type="molecule type" value="Genomic_DNA"/>
</dbReference>
<evidence type="ECO:0000313" key="2">
    <source>
        <dbReference type="EMBL" id="WUG93019.1"/>
    </source>
</evidence>
<reference evidence="2 3" key="1">
    <citation type="submission" date="2022-10" db="EMBL/GenBank/DDBJ databases">
        <title>The complete genomes of actinobacterial strains from the NBC collection.</title>
        <authorList>
            <person name="Joergensen T.S."/>
            <person name="Alvarez Arevalo M."/>
            <person name="Sterndorff E.B."/>
            <person name="Faurdal D."/>
            <person name="Vuksanovic O."/>
            <person name="Mourched A.-S."/>
            <person name="Charusanti P."/>
            <person name="Shaw S."/>
            <person name="Blin K."/>
            <person name="Weber T."/>
        </authorList>
    </citation>
    <scope>NUCLEOTIDE SEQUENCE [LARGE SCALE GENOMIC DNA]</scope>
    <source>
        <strain evidence="2 3">NBC_00456</strain>
    </source>
</reference>
<name>A0ABZ1NNH5_STRVL</name>
<accession>A0ABZ1NNH5</accession>
<evidence type="ECO:0000313" key="3">
    <source>
        <dbReference type="Proteomes" id="UP001341259"/>
    </source>
</evidence>
<dbReference type="InterPro" id="IPR057170">
    <property type="entry name" value="DUF7848"/>
</dbReference>